<dbReference type="InterPro" id="IPR004107">
    <property type="entry name" value="Integrase_SAM-like_N"/>
</dbReference>
<organism evidence="4 5">
    <name type="scientific">Actinoallomurus acaciae</name>
    <dbReference type="NCBI Taxonomy" id="502577"/>
    <lineage>
        <taxon>Bacteria</taxon>
        <taxon>Bacillati</taxon>
        <taxon>Actinomycetota</taxon>
        <taxon>Actinomycetes</taxon>
        <taxon>Streptosporangiales</taxon>
        <taxon>Thermomonosporaceae</taxon>
        <taxon>Actinoallomurus</taxon>
    </lineage>
</organism>
<evidence type="ECO:0000259" key="3">
    <source>
        <dbReference type="PROSITE" id="PS51900"/>
    </source>
</evidence>
<evidence type="ECO:0000256" key="1">
    <source>
        <dbReference type="ARBA" id="ARBA00023125"/>
    </source>
</evidence>
<dbReference type="SUPFAM" id="SSF47823">
    <property type="entry name" value="lambda integrase-like, N-terminal domain"/>
    <property type="match status" value="1"/>
</dbReference>
<dbReference type="Proteomes" id="UP001589627">
    <property type="component" value="Unassembled WGS sequence"/>
</dbReference>
<accession>A0ABV5Z0R7</accession>
<keyword evidence="5" id="KW-1185">Reference proteome</keyword>
<dbReference type="Gene3D" id="1.10.150.130">
    <property type="match status" value="1"/>
</dbReference>
<dbReference type="RefSeq" id="WP_378213094.1">
    <property type="nucleotide sequence ID" value="NZ_JBHLZP010000845.1"/>
</dbReference>
<proteinExistence type="predicted"/>
<dbReference type="Pfam" id="PF02899">
    <property type="entry name" value="Phage_int_SAM_1"/>
    <property type="match status" value="1"/>
</dbReference>
<evidence type="ECO:0000313" key="4">
    <source>
        <dbReference type="EMBL" id="MFB9839899.1"/>
    </source>
</evidence>
<dbReference type="PROSITE" id="PS51900">
    <property type="entry name" value="CB"/>
    <property type="match status" value="1"/>
</dbReference>
<comment type="caution">
    <text evidence="4">The sequence shown here is derived from an EMBL/GenBank/DDBJ whole genome shotgun (WGS) entry which is preliminary data.</text>
</comment>
<dbReference type="InterPro" id="IPR044068">
    <property type="entry name" value="CB"/>
</dbReference>
<dbReference type="InterPro" id="IPR010998">
    <property type="entry name" value="Integrase_recombinase_N"/>
</dbReference>
<protein>
    <submittedName>
        <fullName evidence="4">Site-specific integrase</fullName>
    </submittedName>
</protein>
<feature type="non-terminal residue" evidence="4">
    <location>
        <position position="120"/>
    </location>
</feature>
<sequence length="120" mass="13487">MTSTSAPALVVDAWLASVRSPNTRRAYRHDLRAWAAWLRERDAEPLTANRAHVDAWAAFLERSGRAPSTRERMLSSLGSFYTYAIDEGRRFGVAVTREPTARAHRPYVDRTGGTARRLTA</sequence>
<evidence type="ECO:0000256" key="2">
    <source>
        <dbReference type="PROSITE-ProRule" id="PRU01248"/>
    </source>
</evidence>
<feature type="domain" description="Core-binding (CB)" evidence="3">
    <location>
        <begin position="5"/>
        <end position="85"/>
    </location>
</feature>
<reference evidence="4 5" key="1">
    <citation type="submission" date="2024-09" db="EMBL/GenBank/DDBJ databases">
        <authorList>
            <person name="Sun Q."/>
            <person name="Mori K."/>
        </authorList>
    </citation>
    <scope>NUCLEOTIDE SEQUENCE [LARGE SCALE GENOMIC DNA]</scope>
    <source>
        <strain evidence="4 5">TBRC 0563</strain>
    </source>
</reference>
<name>A0ABV5Z0R7_9ACTN</name>
<keyword evidence="1 2" id="KW-0238">DNA-binding</keyword>
<gene>
    <name evidence="4" type="ORF">ACFFNX_47905</name>
</gene>
<dbReference type="EMBL" id="JBHLZP010000845">
    <property type="protein sequence ID" value="MFB9839899.1"/>
    <property type="molecule type" value="Genomic_DNA"/>
</dbReference>
<evidence type="ECO:0000313" key="5">
    <source>
        <dbReference type="Proteomes" id="UP001589627"/>
    </source>
</evidence>